<keyword evidence="4" id="KW-1185">Reference proteome</keyword>
<reference evidence="3 4" key="1">
    <citation type="submission" date="2010-10" db="EMBL/GenBank/DDBJ databases">
        <authorList>
            <person name="Durkin A.S."/>
            <person name="Madupu R."/>
            <person name="Torralba M."/>
            <person name="Gillis M."/>
            <person name="Methe B."/>
            <person name="Sutton G."/>
            <person name="Nelson K.E."/>
        </authorList>
    </citation>
    <scope>NUCLEOTIDE SEQUENCE [LARGE SCALE GENOMIC DNA]</scope>
    <source>
        <strain evidence="3 4">ACS-139-V-Col8</strain>
    </source>
</reference>
<feature type="domain" description="DUF4767" evidence="2">
    <location>
        <begin position="561"/>
        <end position="687"/>
    </location>
</feature>
<dbReference type="RefSeq" id="WP_006417805.1">
    <property type="nucleotide sequence ID" value="NZ_AENN01000006.1"/>
</dbReference>
<accession>E4KN38</accession>
<comment type="caution">
    <text evidence="3">The sequence shown here is derived from an EMBL/GenBank/DDBJ whole genome shotgun (WGS) entry which is preliminary data.</text>
</comment>
<sequence>MKSKRIGFVFLALFITFISLTPLASANYQAVIDEIIQYYPLYLQGDMEEVAHSTYLKEINIPGAQTSEGIAVGFYDIDQNGSREMLVKTLGDSGGLMMIYTLKDEQVYRIADDSNYIGYRKRIDFYQDGSMFHSISGGVATSGGSWLLMSPDGTSLVEADSYIYHGDSQTYENSETGEQLSDHDFKVKYNILDKTPLDINQEIGWIPIVDNQGNALIEPSQVQAALASQDSDQATNQTDSQASDENNQVELGYSQTNQTPTLTWMTEIPKGDLAWGKEVKSMEDYQSTYLAELRRLDQVWADLAHAHLDQKKNLDQIRTGDRLDFAKNKDFHSIIPALYSAFYQCLDQLDDSSAHELSQLLHDSFVLEKMLLPDLNETSHEALNQLRLQVIDTYYAYNDAKFQESGFMGYEWVRDQLDKKVVTLPELLALDDDNFDLLNRIGIASGYPGESTGFQLFPSQFDYGAGLPQSLDQYFYLVLTQSPGAQDIGGSQAYYLHLASGEMTSANLGSLPKLEAIEVPDYQARYGIEVTNYYPAYSAKETNNQGLREGLTQTAPAWTGQEDLANLMASWGQTMGQAYQAYTPDKSASFYGASLPQVSFKFHLYHQVIEGLYDQMPSKDNQMRVVAVYSDIKDTVNPNAERHLYLFVSDKNNGIRALIATQGPGEDGLLTFKDTANKDLISGFIEVANNH</sequence>
<dbReference type="OrthoDB" id="2149782at2"/>
<gene>
    <name evidence="3" type="ORF">HMPREF9257_0015</name>
</gene>
<name>E4KN38_9LACT</name>
<evidence type="ECO:0000313" key="3">
    <source>
        <dbReference type="EMBL" id="EFR31673.1"/>
    </source>
</evidence>
<feature type="compositionally biased region" description="Low complexity" evidence="1">
    <location>
        <begin position="225"/>
        <end position="234"/>
    </location>
</feature>
<evidence type="ECO:0000313" key="4">
    <source>
        <dbReference type="Proteomes" id="UP000005990"/>
    </source>
</evidence>
<dbReference type="Proteomes" id="UP000005990">
    <property type="component" value="Unassembled WGS sequence"/>
</dbReference>
<dbReference type="InterPro" id="IPR031927">
    <property type="entry name" value="DUF4767"/>
</dbReference>
<evidence type="ECO:0000259" key="2">
    <source>
        <dbReference type="Pfam" id="PF15983"/>
    </source>
</evidence>
<dbReference type="Pfam" id="PF15983">
    <property type="entry name" value="DUF4767"/>
    <property type="match status" value="1"/>
</dbReference>
<evidence type="ECO:0000256" key="1">
    <source>
        <dbReference type="SAM" id="MobiDB-lite"/>
    </source>
</evidence>
<proteinExistence type="predicted"/>
<feature type="compositionally biased region" description="Polar residues" evidence="1">
    <location>
        <begin position="235"/>
        <end position="256"/>
    </location>
</feature>
<feature type="region of interest" description="Disordered" evidence="1">
    <location>
        <begin position="225"/>
        <end position="256"/>
    </location>
</feature>
<protein>
    <recommendedName>
        <fullName evidence="2">DUF4767 domain-containing protein</fullName>
    </recommendedName>
</protein>
<dbReference type="EMBL" id="AENN01000006">
    <property type="protein sequence ID" value="EFR31673.1"/>
    <property type="molecule type" value="Genomic_DNA"/>
</dbReference>
<organism evidence="3 4">
    <name type="scientific">Eremococcus coleocola ACS-139-V-Col8</name>
    <dbReference type="NCBI Taxonomy" id="908337"/>
    <lineage>
        <taxon>Bacteria</taxon>
        <taxon>Bacillati</taxon>
        <taxon>Bacillota</taxon>
        <taxon>Bacilli</taxon>
        <taxon>Lactobacillales</taxon>
        <taxon>Aerococcaceae</taxon>
        <taxon>Eremococcus</taxon>
    </lineage>
</organism>
<dbReference type="AlphaFoldDB" id="E4KN38"/>
<dbReference type="eggNOG" id="ENOG5032H42">
    <property type="taxonomic scope" value="Bacteria"/>
</dbReference>